<keyword evidence="2" id="KW-1185">Reference proteome</keyword>
<name>A0A365R0W7_9BURK</name>
<gene>
    <name evidence="1" type="ORF">DPV79_06485</name>
</gene>
<accession>A0A365R0W7</accession>
<sequence length="67" mass="7328">MNTHAVPAVPTVDTARRIRHDDVASPLAATPSISTCVKAYFAIRSRRPAETGYARSCVIMTHFNCQP</sequence>
<proteinExistence type="predicted"/>
<organism evidence="1 2">
    <name type="scientific">Burkholderia reimsis</name>
    <dbReference type="NCBI Taxonomy" id="2234132"/>
    <lineage>
        <taxon>Bacteria</taxon>
        <taxon>Pseudomonadati</taxon>
        <taxon>Pseudomonadota</taxon>
        <taxon>Betaproteobacteria</taxon>
        <taxon>Burkholderiales</taxon>
        <taxon>Burkholderiaceae</taxon>
        <taxon>Burkholderia</taxon>
    </lineage>
</organism>
<dbReference type="AlphaFoldDB" id="A0A365R0W7"/>
<reference evidence="1 2" key="1">
    <citation type="submission" date="2018-06" db="EMBL/GenBank/DDBJ databases">
        <title>Draft genome sequence of Burkholderia reimsis strain BE51 isolated from a French agricultural soil.</title>
        <authorList>
            <person name="Esmaeel Q."/>
        </authorList>
    </citation>
    <scope>NUCLEOTIDE SEQUENCE [LARGE SCALE GENOMIC DNA]</scope>
    <source>
        <strain evidence="1 2">BE51</strain>
    </source>
</reference>
<dbReference type="Proteomes" id="UP000252458">
    <property type="component" value="Unassembled WGS sequence"/>
</dbReference>
<evidence type="ECO:0000313" key="1">
    <source>
        <dbReference type="EMBL" id="RBB41976.1"/>
    </source>
</evidence>
<comment type="caution">
    <text evidence="1">The sequence shown here is derived from an EMBL/GenBank/DDBJ whole genome shotgun (WGS) entry which is preliminary data.</text>
</comment>
<evidence type="ECO:0000313" key="2">
    <source>
        <dbReference type="Proteomes" id="UP000252458"/>
    </source>
</evidence>
<protein>
    <submittedName>
        <fullName evidence="1">Uncharacterized protein</fullName>
    </submittedName>
</protein>
<dbReference type="EMBL" id="QMFZ01000003">
    <property type="protein sequence ID" value="RBB41976.1"/>
    <property type="molecule type" value="Genomic_DNA"/>
</dbReference>